<dbReference type="FunFam" id="1.10.8.870:FF:000004">
    <property type="entry name" value="Glycerol-3-phosphate dehydrogenase"/>
    <property type="match status" value="1"/>
</dbReference>
<dbReference type="InterPro" id="IPR006076">
    <property type="entry name" value="FAD-dep_OxRdtase"/>
</dbReference>
<keyword evidence="9" id="KW-0560">Oxidoreductase</keyword>
<feature type="domain" description="FAD dependent oxidoreductase" evidence="12">
    <location>
        <begin position="28"/>
        <end position="395"/>
    </location>
</feature>
<evidence type="ECO:0000259" key="12">
    <source>
        <dbReference type="Pfam" id="PF01266"/>
    </source>
</evidence>
<dbReference type="GO" id="GO:0004368">
    <property type="term" value="F:glycerol-3-phosphate dehydrogenase (quinone) activity"/>
    <property type="evidence" value="ECO:0007669"/>
    <property type="project" value="UniProtKB-EC"/>
</dbReference>
<evidence type="ECO:0000313" key="14">
    <source>
        <dbReference type="EMBL" id="QDL52598.1"/>
    </source>
</evidence>
<keyword evidence="8" id="KW-0809">Transit peptide</keyword>
<gene>
    <name evidence="14" type="primary">GPD7</name>
</gene>
<dbReference type="SUPFAM" id="SSF54373">
    <property type="entry name" value="FAD-linked reductases, C-terminal domain"/>
    <property type="match status" value="1"/>
</dbReference>
<dbReference type="EMBL" id="MK286927">
    <property type="protein sequence ID" value="QDL52598.1"/>
    <property type="molecule type" value="mRNA"/>
</dbReference>
<keyword evidence="10" id="KW-0496">Mitochondrion</keyword>
<evidence type="ECO:0000256" key="1">
    <source>
        <dbReference type="ARBA" id="ARBA00001974"/>
    </source>
</evidence>
<dbReference type="PRINTS" id="PR01001">
    <property type="entry name" value="FADG3PDH"/>
</dbReference>
<dbReference type="InterPro" id="IPR036188">
    <property type="entry name" value="FAD/NAD-bd_sf"/>
</dbReference>
<evidence type="ECO:0000256" key="8">
    <source>
        <dbReference type="ARBA" id="ARBA00022946"/>
    </source>
</evidence>
<evidence type="ECO:0000256" key="3">
    <source>
        <dbReference type="ARBA" id="ARBA00005157"/>
    </source>
</evidence>
<dbReference type="Gene3D" id="3.50.50.60">
    <property type="entry name" value="FAD/NAD(P)-binding domain"/>
    <property type="match status" value="1"/>
</dbReference>
<evidence type="ECO:0000256" key="11">
    <source>
        <dbReference type="SAM" id="MobiDB-lite"/>
    </source>
</evidence>
<dbReference type="InterPro" id="IPR000447">
    <property type="entry name" value="G3P_DH_FAD-dep"/>
</dbReference>
<dbReference type="PROSITE" id="PS00978">
    <property type="entry name" value="FAD_G3PDH_2"/>
    <property type="match status" value="1"/>
</dbReference>
<dbReference type="Pfam" id="PF01266">
    <property type="entry name" value="DAO"/>
    <property type="match status" value="1"/>
</dbReference>
<reference evidence="14" key="1">
    <citation type="submission" date="2018-12" db="EMBL/GenBank/DDBJ databases">
        <title>Identification, characterization and expression analysis under abiotic stresses of glycerol-3-phosphate dehydrogenase gene family in Dunaliella salina.</title>
        <authorList>
            <person name="Wu Q."/>
            <person name="Cao Y."/>
        </authorList>
    </citation>
    <scope>NUCLEOTIDE SEQUENCE</scope>
</reference>
<dbReference type="GO" id="GO:0005739">
    <property type="term" value="C:mitochondrion"/>
    <property type="evidence" value="ECO:0007669"/>
    <property type="project" value="UniProtKB-SubCell"/>
</dbReference>
<comment type="similarity">
    <text evidence="4">Belongs to the FAD-dependent glycerol-3-phosphate dehydrogenase family.</text>
</comment>
<keyword evidence="6" id="KW-0285">Flavoprotein</keyword>
<evidence type="ECO:0000256" key="5">
    <source>
        <dbReference type="ARBA" id="ARBA00013029"/>
    </source>
</evidence>
<dbReference type="InterPro" id="IPR038299">
    <property type="entry name" value="DAO_C_sf"/>
</dbReference>
<dbReference type="Gene3D" id="3.30.9.10">
    <property type="entry name" value="D-Amino Acid Oxidase, subunit A, domain 2"/>
    <property type="match status" value="1"/>
</dbReference>
<feature type="region of interest" description="Disordered" evidence="11">
    <location>
        <begin position="576"/>
        <end position="606"/>
    </location>
</feature>
<comment type="cofactor">
    <cofactor evidence="1">
        <name>FAD</name>
        <dbReference type="ChEBI" id="CHEBI:57692"/>
    </cofactor>
</comment>
<dbReference type="PANTHER" id="PTHR11985:SF15">
    <property type="entry name" value="GLYCEROL-3-PHOSPHATE DEHYDROGENASE, MITOCHONDRIAL"/>
    <property type="match status" value="1"/>
</dbReference>
<dbReference type="Pfam" id="PF16901">
    <property type="entry name" value="DAO_C"/>
    <property type="match status" value="1"/>
</dbReference>
<protein>
    <recommendedName>
        <fullName evidence="5">glycerol-3-phosphate dehydrogenase</fullName>
        <ecNumber evidence="5">1.1.5.3</ecNumber>
    </recommendedName>
</protein>
<dbReference type="Gene3D" id="1.10.8.870">
    <property type="entry name" value="Alpha-glycerophosphate oxidase, cap domain"/>
    <property type="match status" value="1"/>
</dbReference>
<comment type="pathway">
    <text evidence="3">Polyol metabolism; glycerol degradation via glycerol kinase pathway; glycerone phosphate from sn-glycerol 3-phosphate (anaerobic route): step 1/1.</text>
</comment>
<evidence type="ECO:0000256" key="7">
    <source>
        <dbReference type="ARBA" id="ARBA00022827"/>
    </source>
</evidence>
<feature type="region of interest" description="Disordered" evidence="11">
    <location>
        <begin position="1"/>
        <end position="20"/>
    </location>
</feature>
<evidence type="ECO:0000256" key="10">
    <source>
        <dbReference type="ARBA" id="ARBA00023128"/>
    </source>
</evidence>
<dbReference type="AlphaFoldDB" id="A0A515EIV1"/>
<evidence type="ECO:0000256" key="2">
    <source>
        <dbReference type="ARBA" id="ARBA00004173"/>
    </source>
</evidence>
<comment type="subcellular location">
    <subcellularLocation>
        <location evidence="2">Mitochondrion</location>
    </subcellularLocation>
</comment>
<evidence type="ECO:0000256" key="4">
    <source>
        <dbReference type="ARBA" id="ARBA00007330"/>
    </source>
</evidence>
<evidence type="ECO:0000256" key="9">
    <source>
        <dbReference type="ARBA" id="ARBA00023002"/>
    </source>
</evidence>
<name>A0A515EIV1_DUNSA</name>
<proteinExistence type="evidence at transcript level"/>
<feature type="domain" description="Alpha-glycerophosphate oxidase C-terminal" evidence="13">
    <location>
        <begin position="419"/>
        <end position="560"/>
    </location>
</feature>
<dbReference type="SMR" id="A0A515EIV1"/>
<evidence type="ECO:0000259" key="13">
    <source>
        <dbReference type="Pfam" id="PF16901"/>
    </source>
</evidence>
<dbReference type="SUPFAM" id="SSF51905">
    <property type="entry name" value="FAD/NAD(P)-binding domain"/>
    <property type="match status" value="1"/>
</dbReference>
<dbReference type="PANTHER" id="PTHR11985">
    <property type="entry name" value="GLYCEROL-3-PHOSPHATE DEHYDROGENASE"/>
    <property type="match status" value="1"/>
</dbReference>
<dbReference type="GO" id="GO:0006072">
    <property type="term" value="P:glycerol-3-phosphate metabolic process"/>
    <property type="evidence" value="ECO:0007669"/>
    <property type="project" value="InterPro"/>
</dbReference>
<evidence type="ECO:0000256" key="6">
    <source>
        <dbReference type="ARBA" id="ARBA00022630"/>
    </source>
</evidence>
<dbReference type="EC" id="1.1.5.3" evidence="5"/>
<accession>A0A515EIV1</accession>
<keyword evidence="7" id="KW-0274">FAD</keyword>
<dbReference type="InterPro" id="IPR031656">
    <property type="entry name" value="DAO_C"/>
</dbReference>
<organism evidence="14">
    <name type="scientific">Dunaliella salina</name>
    <name type="common">Green alga</name>
    <name type="synonym">Protococcus salinus</name>
    <dbReference type="NCBI Taxonomy" id="3046"/>
    <lineage>
        <taxon>Eukaryota</taxon>
        <taxon>Viridiplantae</taxon>
        <taxon>Chlorophyta</taxon>
        <taxon>core chlorophytes</taxon>
        <taxon>Chlorophyceae</taxon>
        <taxon>CS clade</taxon>
        <taxon>Chlamydomonadales</taxon>
        <taxon>Dunaliellaceae</taxon>
        <taxon>Dunaliella</taxon>
    </lineage>
</organism>
<sequence>MDLTMDRVPSRSQQLDRLAASSKEDPFDVLIIGGGSSGAGCAVDAQTRNLRTAMIEREDFASGTSSKSTKLVHGGVRYLEKAVLQLSLDQLKLVYEALHERDRLLSNAAHLARPLPILTPCYSWWEVIYYGVGLKFYDLLAGSSTLVPSKYMNILESLSRLPTMSKYSEDGRSLKGSILYYDGQFNDTRLNVTLATSAAAAGAAVSNYTDCVGLIKNEAGKVVGAHCRDRISGKEFDVHAKLVINAAGPFADDVRRASDPSKKPSVQGASGTHITLPDFYGSSKNGMIIPKTKDGRVVFMLPFQHHIIAGTTDTPIQITSRPRSTQAEIDFILNTLSDYLDVRVTPKDVLSAWCGIRPLPNSGKGGNTQNVVRDHVIFMDDDGMLNVTGGKWTTYRSMAEQAIDAALASGRLPNDVLPCQTRDLKLLGAKNYSYQMKANISQDYQVPYRNLPLGKPELRDPEVDVDTEIAAHLSACYGDNCDRVLSLAREQQLGKRLVPNHPVLEAEVIYTAQAEYCMTVEDFISRRSRLAFLDVRSCEAALPRISEILASVHGWSEDKRKAEVEAARDFLINNFTPGPMVHTDSSPPPTAKFPKVPDSSREQVAA</sequence>